<keyword evidence="8" id="KW-0460">Magnesium</keyword>
<comment type="cofactor">
    <cofactor evidence="1">
        <name>Mg(2+)</name>
        <dbReference type="ChEBI" id="CHEBI:18420"/>
    </cofactor>
</comment>
<dbReference type="InterPro" id="IPR052038">
    <property type="entry name" value="Type-VII_TA_antitoxin"/>
</dbReference>
<dbReference type="PANTHER" id="PTHR33571">
    <property type="entry name" value="SSL8005 PROTEIN"/>
    <property type="match status" value="1"/>
</dbReference>
<gene>
    <name evidence="11" type="ORF">MU0053_001877</name>
</gene>
<protein>
    <submittedName>
        <fullName evidence="11">Nucleotidyltransferase domain-containing protein</fullName>
    </submittedName>
</protein>
<evidence type="ECO:0000256" key="2">
    <source>
        <dbReference type="ARBA" id="ARBA00022649"/>
    </source>
</evidence>
<reference evidence="11 12" key="1">
    <citation type="submission" date="2023-08" db="EMBL/GenBank/DDBJ databases">
        <authorList>
            <person name="Folkvardsen B D."/>
            <person name="Norman A."/>
        </authorList>
    </citation>
    <scope>NUCLEOTIDE SEQUENCE [LARGE SCALE GENOMIC DNA]</scope>
    <source>
        <strain evidence="11 12">Mu0053</strain>
    </source>
</reference>
<keyword evidence="3" id="KW-0808">Transferase</keyword>
<dbReference type="EMBL" id="OY726397">
    <property type="protein sequence ID" value="CAJ1501243.1"/>
    <property type="molecule type" value="Genomic_DNA"/>
</dbReference>
<dbReference type="InterPro" id="IPR002934">
    <property type="entry name" value="Polymerase_NTP_transf_dom"/>
</dbReference>
<keyword evidence="5" id="KW-0479">Metal-binding</keyword>
<sequence length="105" mass="11364">MTSAYSRRALETVQRHREAICAVLTKYGASNPRLFGSVAQGNAGPDSDVDILLDLSDVGPGSRLARLSGIRLELEELLQMRIDVADERLLKAGVSETARQQAIAL</sequence>
<keyword evidence="2" id="KW-1277">Toxin-antitoxin system</keyword>
<proteinExistence type="inferred from homology"/>
<evidence type="ECO:0000256" key="8">
    <source>
        <dbReference type="ARBA" id="ARBA00022842"/>
    </source>
</evidence>
<evidence type="ECO:0000256" key="3">
    <source>
        <dbReference type="ARBA" id="ARBA00022679"/>
    </source>
</evidence>
<organism evidence="11 12">
    <name type="scientific">[Mycobacterium] burgundiense</name>
    <dbReference type="NCBI Taxonomy" id="3064286"/>
    <lineage>
        <taxon>Bacteria</taxon>
        <taxon>Bacillati</taxon>
        <taxon>Actinomycetota</taxon>
        <taxon>Actinomycetes</taxon>
        <taxon>Mycobacteriales</taxon>
        <taxon>Mycobacteriaceae</taxon>
        <taxon>Mycolicibacterium</taxon>
    </lineage>
</organism>
<keyword evidence="12" id="KW-1185">Reference proteome</keyword>
<dbReference type="Proteomes" id="UP001190465">
    <property type="component" value="Chromosome"/>
</dbReference>
<evidence type="ECO:0000256" key="5">
    <source>
        <dbReference type="ARBA" id="ARBA00022723"/>
    </source>
</evidence>
<accession>A0ABM9LLU0</accession>
<dbReference type="Gene3D" id="3.30.460.10">
    <property type="entry name" value="Beta Polymerase, domain 2"/>
    <property type="match status" value="1"/>
</dbReference>
<comment type="similarity">
    <text evidence="9">Belongs to the MntA antitoxin family.</text>
</comment>
<evidence type="ECO:0000256" key="1">
    <source>
        <dbReference type="ARBA" id="ARBA00001946"/>
    </source>
</evidence>
<keyword evidence="4" id="KW-0548">Nucleotidyltransferase</keyword>
<dbReference type="SUPFAM" id="SSF81301">
    <property type="entry name" value="Nucleotidyltransferase"/>
    <property type="match status" value="1"/>
</dbReference>
<evidence type="ECO:0000256" key="7">
    <source>
        <dbReference type="ARBA" id="ARBA00022840"/>
    </source>
</evidence>
<evidence type="ECO:0000313" key="12">
    <source>
        <dbReference type="Proteomes" id="UP001190465"/>
    </source>
</evidence>
<dbReference type="CDD" id="cd05403">
    <property type="entry name" value="NT_KNTase_like"/>
    <property type="match status" value="1"/>
</dbReference>
<keyword evidence="7" id="KW-0067">ATP-binding</keyword>
<dbReference type="Pfam" id="PF01909">
    <property type="entry name" value="NTP_transf_2"/>
    <property type="match status" value="1"/>
</dbReference>
<evidence type="ECO:0000259" key="10">
    <source>
        <dbReference type="Pfam" id="PF01909"/>
    </source>
</evidence>
<feature type="domain" description="Polymerase nucleotidyl transferase" evidence="10">
    <location>
        <begin position="33"/>
        <end position="85"/>
    </location>
</feature>
<evidence type="ECO:0000256" key="9">
    <source>
        <dbReference type="ARBA" id="ARBA00038276"/>
    </source>
</evidence>
<evidence type="ECO:0000256" key="6">
    <source>
        <dbReference type="ARBA" id="ARBA00022741"/>
    </source>
</evidence>
<name>A0ABM9LLU0_9MYCO</name>
<keyword evidence="6" id="KW-0547">Nucleotide-binding</keyword>
<dbReference type="RefSeq" id="WP_308482070.1">
    <property type="nucleotide sequence ID" value="NZ_OY726397.1"/>
</dbReference>
<evidence type="ECO:0000313" key="11">
    <source>
        <dbReference type="EMBL" id="CAJ1501243.1"/>
    </source>
</evidence>
<evidence type="ECO:0000256" key="4">
    <source>
        <dbReference type="ARBA" id="ARBA00022695"/>
    </source>
</evidence>
<dbReference type="InterPro" id="IPR043519">
    <property type="entry name" value="NT_sf"/>
</dbReference>
<dbReference type="PANTHER" id="PTHR33571:SF12">
    <property type="entry name" value="BSL3053 PROTEIN"/>
    <property type="match status" value="1"/>
</dbReference>